<feature type="compositionally biased region" description="Basic and acidic residues" evidence="1">
    <location>
        <begin position="79"/>
        <end position="90"/>
    </location>
</feature>
<keyword evidence="3" id="KW-1185">Reference proteome</keyword>
<gene>
    <name evidence="2" type="ORF">EYF80_061064</name>
</gene>
<accession>A0A4Z2EJN2</accession>
<sequence>MPPADLTGEQLDPSQSAGGAVEKHPLPSGCHAPSGHEGELCSGSRLLGMPPECFGNMCMQGLCSQGLLGVPRGTLLPGEKPDPLNRRVKQDGGPLGTRPS</sequence>
<feature type="region of interest" description="Disordered" evidence="1">
    <location>
        <begin position="74"/>
        <end position="100"/>
    </location>
</feature>
<dbReference type="Proteomes" id="UP000314294">
    <property type="component" value="Unassembled WGS sequence"/>
</dbReference>
<reference evidence="2 3" key="1">
    <citation type="submission" date="2019-03" db="EMBL/GenBank/DDBJ databases">
        <title>First draft genome of Liparis tanakae, snailfish: a comprehensive survey of snailfish specific genes.</title>
        <authorList>
            <person name="Kim W."/>
            <person name="Song I."/>
            <person name="Jeong J.-H."/>
            <person name="Kim D."/>
            <person name="Kim S."/>
            <person name="Ryu S."/>
            <person name="Song J.Y."/>
            <person name="Lee S.K."/>
        </authorList>
    </citation>
    <scope>NUCLEOTIDE SEQUENCE [LARGE SCALE GENOMIC DNA]</scope>
    <source>
        <tissue evidence="2">Muscle</tissue>
    </source>
</reference>
<evidence type="ECO:0000256" key="1">
    <source>
        <dbReference type="SAM" id="MobiDB-lite"/>
    </source>
</evidence>
<comment type="caution">
    <text evidence="2">The sequence shown here is derived from an EMBL/GenBank/DDBJ whole genome shotgun (WGS) entry which is preliminary data.</text>
</comment>
<feature type="region of interest" description="Disordered" evidence="1">
    <location>
        <begin position="1"/>
        <end position="40"/>
    </location>
</feature>
<name>A0A4Z2EJN2_9TELE</name>
<organism evidence="2 3">
    <name type="scientific">Liparis tanakae</name>
    <name type="common">Tanaka's snailfish</name>
    <dbReference type="NCBI Taxonomy" id="230148"/>
    <lineage>
        <taxon>Eukaryota</taxon>
        <taxon>Metazoa</taxon>
        <taxon>Chordata</taxon>
        <taxon>Craniata</taxon>
        <taxon>Vertebrata</taxon>
        <taxon>Euteleostomi</taxon>
        <taxon>Actinopterygii</taxon>
        <taxon>Neopterygii</taxon>
        <taxon>Teleostei</taxon>
        <taxon>Neoteleostei</taxon>
        <taxon>Acanthomorphata</taxon>
        <taxon>Eupercaria</taxon>
        <taxon>Perciformes</taxon>
        <taxon>Cottioidei</taxon>
        <taxon>Cottales</taxon>
        <taxon>Liparidae</taxon>
        <taxon>Liparis</taxon>
    </lineage>
</organism>
<evidence type="ECO:0000313" key="2">
    <source>
        <dbReference type="EMBL" id="TNN28790.1"/>
    </source>
</evidence>
<protein>
    <submittedName>
        <fullName evidence="2">Uncharacterized protein</fullName>
    </submittedName>
</protein>
<dbReference type="EMBL" id="SRLO01006440">
    <property type="protein sequence ID" value="TNN28790.1"/>
    <property type="molecule type" value="Genomic_DNA"/>
</dbReference>
<evidence type="ECO:0000313" key="3">
    <source>
        <dbReference type="Proteomes" id="UP000314294"/>
    </source>
</evidence>
<proteinExistence type="predicted"/>
<dbReference type="AlphaFoldDB" id="A0A4Z2EJN2"/>